<gene>
    <name evidence="11" type="primary">carS</name>
    <name evidence="12" type="ORF">GCM10008985_29210</name>
</gene>
<comment type="caution">
    <text evidence="12">The sequence shown here is derived from an EMBL/GenBank/DDBJ whole genome shotgun (WGS) entry which is preliminary data.</text>
</comment>
<comment type="catalytic activity">
    <reaction evidence="11">
        <text>2,3-bis-O-(geranylgeranyl)-sn-glycerol 1-phosphate + CTP + H(+) = CDP-2,3-bis-O-(geranylgeranyl)-sn-glycerol + diphosphate</text>
        <dbReference type="Rhea" id="RHEA:25690"/>
        <dbReference type="ChEBI" id="CHEBI:15378"/>
        <dbReference type="ChEBI" id="CHEBI:33019"/>
        <dbReference type="ChEBI" id="CHEBI:37563"/>
        <dbReference type="ChEBI" id="CHEBI:58837"/>
        <dbReference type="ChEBI" id="CHEBI:58838"/>
        <dbReference type="EC" id="2.7.7.67"/>
    </reaction>
</comment>
<comment type="similarity">
    <text evidence="11">Belongs to the CDP-archaeol synthase family.</text>
</comment>
<evidence type="ECO:0000256" key="11">
    <source>
        <dbReference type="HAMAP-Rule" id="MF_01117"/>
    </source>
</evidence>
<feature type="transmembrane region" description="Helical" evidence="11">
    <location>
        <begin position="158"/>
        <end position="176"/>
    </location>
</feature>
<accession>A0AAV3SK35</accession>
<keyword evidence="9 11" id="KW-0594">Phospholipid biosynthesis</keyword>
<evidence type="ECO:0000256" key="6">
    <source>
        <dbReference type="ARBA" id="ARBA00022989"/>
    </source>
</evidence>
<keyword evidence="3 11" id="KW-0808">Transferase</keyword>
<evidence type="ECO:0000256" key="5">
    <source>
        <dbReference type="ARBA" id="ARBA00022842"/>
    </source>
</evidence>
<dbReference type="GO" id="GO:0005886">
    <property type="term" value="C:plasma membrane"/>
    <property type="evidence" value="ECO:0007669"/>
    <property type="project" value="UniProtKB-SubCell"/>
</dbReference>
<dbReference type="InterPro" id="IPR032690">
    <property type="entry name" value="CarS"/>
</dbReference>
<dbReference type="EMBL" id="BAAADN010000046">
    <property type="protein sequence ID" value="GAA0470417.1"/>
    <property type="molecule type" value="Genomic_DNA"/>
</dbReference>
<dbReference type="AlphaFoldDB" id="A0AAV3SK35"/>
<dbReference type="GO" id="GO:0046474">
    <property type="term" value="P:glycerophospholipid biosynthetic process"/>
    <property type="evidence" value="ECO:0007669"/>
    <property type="project" value="UniProtKB-UniRule"/>
</dbReference>
<protein>
    <recommendedName>
        <fullName evidence="11">CDP-archaeol synthase</fullName>
        <ecNumber evidence="11">2.7.7.67</ecNumber>
    </recommendedName>
    <alternativeName>
        <fullName evidence="11">CDP-2,3-bis-(O-geranylgeranyl)-sn-glycerol synthase</fullName>
    </alternativeName>
</protein>
<reference evidence="12" key="1">
    <citation type="journal article" date="2014" name="Int. J. Syst. Evol. Microbiol.">
        <title>Complete genome sequence of Corynebacterium casei LMG S-19264T (=DSM 44701T), isolated from a smear-ripened cheese.</title>
        <authorList>
            <consortium name="US DOE Joint Genome Institute (JGI-PGF)"/>
            <person name="Walter F."/>
            <person name="Albersmeier A."/>
            <person name="Kalinowski J."/>
            <person name="Ruckert C."/>
        </authorList>
    </citation>
    <scope>NUCLEOTIDE SEQUENCE</scope>
    <source>
        <strain evidence="12">JCM 12289</strain>
    </source>
</reference>
<comment type="cofactor">
    <cofactor evidence="11">
        <name>Mg(2+)</name>
        <dbReference type="ChEBI" id="CHEBI:18420"/>
    </cofactor>
</comment>
<evidence type="ECO:0000256" key="8">
    <source>
        <dbReference type="ARBA" id="ARBA00023136"/>
    </source>
</evidence>
<dbReference type="Proteomes" id="UP001500962">
    <property type="component" value="Unassembled WGS sequence"/>
</dbReference>
<evidence type="ECO:0000256" key="1">
    <source>
        <dbReference type="ARBA" id="ARBA00022475"/>
    </source>
</evidence>
<evidence type="ECO:0000256" key="7">
    <source>
        <dbReference type="ARBA" id="ARBA00023098"/>
    </source>
</evidence>
<comment type="function">
    <text evidence="11">Catalyzes the formation of CDP-2,3-bis-(O-geranylgeranyl)-sn-glycerol (CDP-archaeol) from 2,3-bis-(O-geranylgeranyl)-sn-glycerol 1-phosphate (DGGGP) and CTP. This reaction is the third ether-bond-formation step in the biosynthesis of archaeal membrane lipids.</text>
</comment>
<evidence type="ECO:0000256" key="10">
    <source>
        <dbReference type="ARBA" id="ARBA00023264"/>
    </source>
</evidence>
<reference evidence="12" key="2">
    <citation type="submission" date="2023-12" db="EMBL/GenBank/DDBJ databases">
        <authorList>
            <person name="Sun Q."/>
            <person name="Inoue M."/>
        </authorList>
    </citation>
    <scope>NUCLEOTIDE SEQUENCE</scope>
    <source>
        <strain evidence="12">JCM 12289</strain>
    </source>
</reference>
<sequence length="211" mass="21619">MVASFAVDGKELSLARRIRAVKSAPRRVPSVTLVETVVVAIWALLPAYVPNNAAVLLGGGRPIDGGRTLDGARLLGDGKTWRGALAGTLAGVAVAALLNAIAPTIGTATGLTLPTFPPVAALALPLGAILGDIVASFLKRRTGRSRGAAFPGLDQLDFLVGALALTALAATTWFTATFTLPVLAAALVLTPLLHVTTNVIAYRAGLKSEPW</sequence>
<dbReference type="Pfam" id="PF01864">
    <property type="entry name" value="CarS-like"/>
    <property type="match status" value="1"/>
</dbReference>
<dbReference type="EC" id="2.7.7.67" evidence="11"/>
<keyword evidence="8 11" id="KW-0472">Membrane</keyword>
<comment type="subcellular location">
    <subcellularLocation>
        <location evidence="11">Cell membrane</location>
        <topology evidence="11">Multi-pass membrane protein</topology>
    </subcellularLocation>
</comment>
<keyword evidence="4 11" id="KW-0812">Transmembrane</keyword>
<keyword evidence="2 11" id="KW-0444">Lipid biosynthesis</keyword>
<dbReference type="GO" id="GO:0043338">
    <property type="term" value="F:CDP-2,3-bis-(O-geranylgeranyl)-sn-glycerol synthase activity"/>
    <property type="evidence" value="ECO:0007669"/>
    <property type="project" value="UniProtKB-EC"/>
</dbReference>
<evidence type="ECO:0000256" key="9">
    <source>
        <dbReference type="ARBA" id="ARBA00023209"/>
    </source>
</evidence>
<evidence type="ECO:0000313" key="13">
    <source>
        <dbReference type="Proteomes" id="UP001500962"/>
    </source>
</evidence>
<organism evidence="12 13">
    <name type="scientific">Halococcus dombrowskii</name>
    <dbReference type="NCBI Taxonomy" id="179637"/>
    <lineage>
        <taxon>Archaea</taxon>
        <taxon>Methanobacteriati</taxon>
        <taxon>Methanobacteriota</taxon>
        <taxon>Stenosarchaea group</taxon>
        <taxon>Halobacteria</taxon>
        <taxon>Halobacteriales</taxon>
        <taxon>Halococcaceae</taxon>
        <taxon>Halococcus</taxon>
    </lineage>
</organism>
<dbReference type="PANTHER" id="PTHR39650:SF1">
    <property type="entry name" value="CDP-ARCHAEOL SYNTHASE"/>
    <property type="match status" value="1"/>
</dbReference>
<feature type="transmembrane region" description="Helical" evidence="11">
    <location>
        <begin position="182"/>
        <end position="202"/>
    </location>
</feature>
<keyword evidence="7 11" id="KW-0443">Lipid metabolism</keyword>
<evidence type="ECO:0000256" key="2">
    <source>
        <dbReference type="ARBA" id="ARBA00022516"/>
    </source>
</evidence>
<dbReference type="PANTHER" id="PTHR39650">
    <property type="entry name" value="CDP-ARCHAEOL SYNTHASE"/>
    <property type="match status" value="1"/>
</dbReference>
<evidence type="ECO:0000313" key="12">
    <source>
        <dbReference type="EMBL" id="GAA0470417.1"/>
    </source>
</evidence>
<proteinExistence type="inferred from homology"/>
<feature type="transmembrane region" description="Helical" evidence="11">
    <location>
        <begin position="118"/>
        <end position="138"/>
    </location>
</feature>
<dbReference type="HAMAP" id="MF_01117">
    <property type="entry name" value="CDP_archaeol_synth"/>
    <property type="match status" value="1"/>
</dbReference>
<dbReference type="NCBIfam" id="NF003114">
    <property type="entry name" value="PRK04032.1"/>
    <property type="match status" value="1"/>
</dbReference>
<keyword evidence="10 11" id="KW-1208">Phospholipid metabolism</keyword>
<keyword evidence="6 11" id="KW-1133">Transmembrane helix</keyword>
<evidence type="ECO:0000256" key="4">
    <source>
        <dbReference type="ARBA" id="ARBA00022692"/>
    </source>
</evidence>
<comment type="pathway">
    <text evidence="11">Membrane lipid metabolism; glycerophospholipid metabolism.</text>
</comment>
<evidence type="ECO:0000256" key="3">
    <source>
        <dbReference type="ARBA" id="ARBA00022679"/>
    </source>
</evidence>
<keyword evidence="5 11" id="KW-0460">Magnesium</keyword>
<feature type="transmembrane region" description="Helical" evidence="11">
    <location>
        <begin position="83"/>
        <end position="106"/>
    </location>
</feature>
<name>A0AAV3SK35_HALDO</name>
<dbReference type="InterPro" id="IPR002726">
    <property type="entry name" value="CarS_archaea"/>
</dbReference>
<keyword evidence="1 11" id="KW-1003">Cell membrane</keyword>